<dbReference type="AlphaFoldDB" id="A0A1E1J1E1"/>
<reference evidence="1" key="1">
    <citation type="submission" date="2012-08" db="EMBL/GenBank/DDBJ databases">
        <title>Comparative genomics of metastatic and non-metastatic Leishmania guyanensis provides insights into polygenic factors involved in Leishmania RNA virus infection.</title>
        <authorList>
            <person name="Smith D."/>
            <person name="Hertz-Fowler C."/>
            <person name="Martin R."/>
            <person name="Dickens N."/>
            <person name="Fasel N."/>
            <person name="Falquet L."/>
            <person name="Beverley S."/>
            <person name="Zangger H."/>
            <person name="Calderon-Copete S."/>
            <person name="Mottram J."/>
            <person name="Xenarios I."/>
        </authorList>
    </citation>
    <scope>NUCLEOTIDE SEQUENCE</scope>
    <source>
        <strain evidence="1">MHOM/BR/75/M4147/SSU:IR2SAT-LUC</strain>
    </source>
</reference>
<dbReference type="EMBL" id="CALQ01001086">
    <property type="protein sequence ID" value="CCM16547.1"/>
    <property type="molecule type" value="Genomic_DNA"/>
</dbReference>
<evidence type="ECO:0000313" key="2">
    <source>
        <dbReference type="EMBL" id="CCM16571.1"/>
    </source>
</evidence>
<organism evidence="1">
    <name type="scientific">Leishmania guyanensis</name>
    <dbReference type="NCBI Taxonomy" id="5670"/>
    <lineage>
        <taxon>Eukaryota</taxon>
        <taxon>Discoba</taxon>
        <taxon>Euglenozoa</taxon>
        <taxon>Kinetoplastea</taxon>
        <taxon>Metakinetoplastina</taxon>
        <taxon>Trypanosomatida</taxon>
        <taxon>Trypanosomatidae</taxon>
        <taxon>Leishmaniinae</taxon>
        <taxon>Leishmania</taxon>
        <taxon>Leishmania guyanensis species complex</taxon>
    </lineage>
</organism>
<gene>
    <name evidence="1" type="primary">LgM4147LRVhigh.26.01291.00160</name>
    <name evidence="2" type="synonym">LgM4147LRVhigh.26.01291.00580</name>
    <name evidence="1" type="ORF">BN36_2640510</name>
    <name evidence="2" type="ORF">BN36_2640750</name>
</gene>
<protein>
    <submittedName>
        <fullName evidence="1">Uncharacterized protein</fullName>
    </submittedName>
</protein>
<dbReference type="EMBL" id="CALQ01001088">
    <property type="protein sequence ID" value="CCM16571.1"/>
    <property type="molecule type" value="Genomic_DNA"/>
</dbReference>
<proteinExistence type="predicted"/>
<evidence type="ECO:0000313" key="1">
    <source>
        <dbReference type="EMBL" id="CCM16547.1"/>
    </source>
</evidence>
<name>A0A1E1J1E1_LEIGU</name>
<accession>A0A1E1J1E1</accession>
<sequence>MTGLTEAILKSGAAAMSHRPHELTATLARGSSALVCSGCDEPNAMELGLAVLRKELDRRMHSRASVTVVSDSFPLLVSLSARPTTMNDDMLRRV</sequence>